<dbReference type="RefSeq" id="WP_377603509.1">
    <property type="nucleotide sequence ID" value="NZ_JBHUME010000008.1"/>
</dbReference>
<comment type="caution">
    <text evidence="2">The sequence shown here is derived from an EMBL/GenBank/DDBJ whole genome shotgun (WGS) entry which is preliminary data.</text>
</comment>
<dbReference type="EMBL" id="JBHUME010000008">
    <property type="protein sequence ID" value="MFD2613521.1"/>
    <property type="molecule type" value="Genomic_DNA"/>
</dbReference>
<gene>
    <name evidence="2" type="ORF">ACFSUF_13905</name>
</gene>
<dbReference type="InterPro" id="IPR036390">
    <property type="entry name" value="WH_DNA-bd_sf"/>
</dbReference>
<keyword evidence="3" id="KW-1185">Reference proteome</keyword>
<name>A0ABW5PF01_9BACL</name>
<dbReference type="SUPFAM" id="SSF46785">
    <property type="entry name" value="Winged helix' DNA-binding domain"/>
    <property type="match status" value="1"/>
</dbReference>
<organism evidence="2 3">
    <name type="scientific">Paenibacillus gansuensis</name>
    <dbReference type="NCBI Taxonomy" id="306542"/>
    <lineage>
        <taxon>Bacteria</taxon>
        <taxon>Bacillati</taxon>
        <taxon>Bacillota</taxon>
        <taxon>Bacilli</taxon>
        <taxon>Bacillales</taxon>
        <taxon>Paenibacillaceae</taxon>
        <taxon>Paenibacillus</taxon>
    </lineage>
</organism>
<evidence type="ECO:0000259" key="1">
    <source>
        <dbReference type="Pfam" id="PF01726"/>
    </source>
</evidence>
<dbReference type="Gene3D" id="1.10.10.10">
    <property type="entry name" value="Winged helix-like DNA-binding domain superfamily/Winged helix DNA-binding domain"/>
    <property type="match status" value="1"/>
</dbReference>
<sequence>MKPLTERQMDVLYAIKQFIEEKRYAPTVREVMKLVGHQSQSTTHGLMTKLKLQGYISWDASKPRTLFIIKDTTSTF</sequence>
<reference evidence="3" key="1">
    <citation type="journal article" date="2019" name="Int. J. Syst. Evol. Microbiol.">
        <title>The Global Catalogue of Microorganisms (GCM) 10K type strain sequencing project: providing services to taxonomists for standard genome sequencing and annotation.</title>
        <authorList>
            <consortium name="The Broad Institute Genomics Platform"/>
            <consortium name="The Broad Institute Genome Sequencing Center for Infectious Disease"/>
            <person name="Wu L."/>
            <person name="Ma J."/>
        </authorList>
    </citation>
    <scope>NUCLEOTIDE SEQUENCE [LARGE SCALE GENOMIC DNA]</scope>
    <source>
        <strain evidence="3">KCTC 3950</strain>
    </source>
</reference>
<evidence type="ECO:0000313" key="2">
    <source>
        <dbReference type="EMBL" id="MFD2613521.1"/>
    </source>
</evidence>
<proteinExistence type="predicted"/>
<dbReference type="Pfam" id="PF01726">
    <property type="entry name" value="LexA_DNA_bind"/>
    <property type="match status" value="1"/>
</dbReference>
<evidence type="ECO:0000313" key="3">
    <source>
        <dbReference type="Proteomes" id="UP001597541"/>
    </source>
</evidence>
<dbReference type="Proteomes" id="UP001597541">
    <property type="component" value="Unassembled WGS sequence"/>
</dbReference>
<dbReference type="InterPro" id="IPR036388">
    <property type="entry name" value="WH-like_DNA-bd_sf"/>
</dbReference>
<accession>A0ABW5PF01</accession>
<feature type="domain" description="LexA repressor DNA-binding" evidence="1">
    <location>
        <begin position="1"/>
        <end position="65"/>
    </location>
</feature>
<protein>
    <recommendedName>
        <fullName evidence="1">LexA repressor DNA-binding domain-containing protein</fullName>
    </recommendedName>
</protein>
<dbReference type="InterPro" id="IPR006199">
    <property type="entry name" value="LexA_DNA-bd_dom"/>
</dbReference>